<reference evidence="2 3" key="1">
    <citation type="submission" date="2024-06" db="EMBL/GenBank/DDBJ databases">
        <title>Lysinibacillus zambalefons sp. nov., a Novel Firmicute Isolated from the Poon Bato Zambales Hyperalkaline Spring.</title>
        <authorList>
            <person name="Aja J.A."/>
            <person name="Lazaro J.E.H."/>
            <person name="Llorin L.D."/>
            <person name="Lim K.R."/>
            <person name="Teodosio J."/>
            <person name="Dalisay D.S."/>
        </authorList>
    </citation>
    <scope>NUCLEOTIDE SEQUENCE [LARGE SCALE GENOMIC DNA]</scope>
    <source>
        <strain evidence="2 3">M3</strain>
    </source>
</reference>
<keyword evidence="3" id="KW-1185">Reference proteome</keyword>
<gene>
    <name evidence="2" type="ORF">ABNX05_10140</name>
</gene>
<proteinExistence type="predicted"/>
<dbReference type="Proteomes" id="UP001478862">
    <property type="component" value="Unassembled WGS sequence"/>
</dbReference>
<feature type="transmembrane region" description="Helical" evidence="1">
    <location>
        <begin position="109"/>
        <end position="129"/>
    </location>
</feature>
<dbReference type="EMBL" id="JBEGDG010000006">
    <property type="protein sequence ID" value="MEQ6354974.1"/>
    <property type="molecule type" value="Genomic_DNA"/>
</dbReference>
<feature type="transmembrane region" description="Helical" evidence="1">
    <location>
        <begin position="427"/>
        <end position="448"/>
    </location>
</feature>
<protein>
    <submittedName>
        <fullName evidence="2">Zinc ribbon domain-containing protein</fullName>
    </submittedName>
</protein>
<sequence length="527" mass="59621">MTCRHCHEQHPNYFTYCPKTNGVIEKEPFKHTYATNDFCLSCGTKNEESGSFCSQCGEITIKRVEQKTTFNKVISETLKNVNVPNMGNIKGQELKNASKEKVNFFKNNPLFFVPIVVSILLIFMFTFIAKNSLLDVVTADLDHEESAIVKAIMSDPSELEDNIYKEFGVRLNIPKILSLPSLVTVVHNVKAEWNVVLDAGFTNNSLHISMDNVLFGLMFIPFIALVIGGVIYGILARKNNWPLYQGILYSTIVYVIVMLVISFISKFSTKLGQVETKGLFMIDASMNYSVLDMILSATILSIVIFGFAAILTYFNKSIIEKLSYQVKYVQYAMFSVAITLIGLLVNFSNIYFSLDKKVLESETVSIFSSIYMGTWNWICTFFSKLHMNASLDGFSENITYSLFDNEKSEVYQSYLYNSLFEGEKYSLLPSFILVLITIVLISAAGYILYIVHRMNWKECLIFAGLFTALQLMIIYFVNIQLDLTAASDGYIQFSFSFEIILTALLVLIVSSASFAAGGYLRQYQLKK</sequence>
<feature type="transmembrane region" description="Helical" evidence="1">
    <location>
        <begin position="499"/>
        <end position="520"/>
    </location>
</feature>
<feature type="transmembrane region" description="Helical" evidence="1">
    <location>
        <begin position="460"/>
        <end position="479"/>
    </location>
</feature>
<keyword evidence="1" id="KW-0472">Membrane</keyword>
<evidence type="ECO:0000313" key="2">
    <source>
        <dbReference type="EMBL" id="MEQ6354974.1"/>
    </source>
</evidence>
<feature type="transmembrane region" description="Helical" evidence="1">
    <location>
        <begin position="288"/>
        <end position="311"/>
    </location>
</feature>
<feature type="transmembrane region" description="Helical" evidence="1">
    <location>
        <begin position="247"/>
        <end position="268"/>
    </location>
</feature>
<feature type="transmembrane region" description="Helical" evidence="1">
    <location>
        <begin position="213"/>
        <end position="235"/>
    </location>
</feature>
<keyword evidence="1" id="KW-1133">Transmembrane helix</keyword>
<keyword evidence="1" id="KW-0812">Transmembrane</keyword>
<comment type="caution">
    <text evidence="2">The sequence shown here is derived from an EMBL/GenBank/DDBJ whole genome shotgun (WGS) entry which is preliminary data.</text>
</comment>
<accession>A0ABV1MTN6</accession>
<feature type="transmembrane region" description="Helical" evidence="1">
    <location>
        <begin position="331"/>
        <end position="352"/>
    </location>
</feature>
<evidence type="ECO:0000313" key="3">
    <source>
        <dbReference type="Proteomes" id="UP001478862"/>
    </source>
</evidence>
<evidence type="ECO:0000256" key="1">
    <source>
        <dbReference type="SAM" id="Phobius"/>
    </source>
</evidence>
<dbReference type="RefSeq" id="WP_349659613.1">
    <property type="nucleotide sequence ID" value="NZ_JBEGDG010000006.1"/>
</dbReference>
<name>A0ABV1MTN6_9BACI</name>
<organism evidence="2 3">
    <name type="scientific">Lysinibacillus zambalensis</name>
    <dbReference type="NCBI Taxonomy" id="3160866"/>
    <lineage>
        <taxon>Bacteria</taxon>
        <taxon>Bacillati</taxon>
        <taxon>Bacillota</taxon>
        <taxon>Bacilli</taxon>
        <taxon>Bacillales</taxon>
        <taxon>Bacillaceae</taxon>
        <taxon>Lysinibacillus</taxon>
    </lineage>
</organism>